<sequence>MNNILEKVYNIKPKHVNLYLFSKAKGKIEYEIFSTKITDLEMLSEFKTAIHSQIHDYITNEETEDPIDYNPLINDKYIVQKIECGELSRLSKFIDDIERDPIIYSETKLDKRHSLWIIAILMDNGENRILSFQKIRNKTFLENEKMNLILEENIKKFDKPLLPLENKIDCICSLDDDNPIMYIFHNYYFEQIFGFEEKFRREIKDKLDKFESRQDKSVKLDVKKLFSKIENNQRSLKKLYMILNNENFNYLTEENIRKIEEKSENIKFNRSNGELHLDEFEDVKKILNLLNDDYLEGILSQKPFKTSNKIDL</sequence>
<evidence type="ECO:0000313" key="2">
    <source>
        <dbReference type="Proteomes" id="UP000067738"/>
    </source>
</evidence>
<name>A0A0U3E5L7_9EURY</name>
<dbReference type="Proteomes" id="UP000067738">
    <property type="component" value="Chromosome"/>
</dbReference>
<evidence type="ECO:0000313" key="1">
    <source>
        <dbReference type="EMBL" id="ALT69287.1"/>
    </source>
</evidence>
<dbReference type="OrthoDB" id="77433at2157"/>
<gene>
    <name evidence="1" type="ORF">sm9_1509</name>
</gene>
<dbReference type="GeneID" id="26736449"/>
<accession>A0A0U3E5L7</accession>
<dbReference type="RefSeq" id="WP_058739522.1">
    <property type="nucleotide sequence ID" value="NZ_CP011266.1"/>
</dbReference>
<dbReference type="InterPro" id="IPR032359">
    <property type="entry name" value="KwaB-like"/>
</dbReference>
<reference evidence="1 2" key="1">
    <citation type="submission" date="2015-04" db="EMBL/GenBank/DDBJ databases">
        <title>The complete genome sequence of the rumen methanogen Methanobrevibacter millerae SM9.</title>
        <authorList>
            <person name="Leahy S.C."/>
            <person name="Kelly W.J."/>
            <person name="Pacheco D.M."/>
            <person name="Li D."/>
            <person name="Altermann E."/>
            <person name="Attwood G.T."/>
        </authorList>
    </citation>
    <scope>NUCLEOTIDE SEQUENCE [LARGE SCALE GENOMIC DNA]</scope>
    <source>
        <strain evidence="1 2">SM9</strain>
    </source>
</reference>
<dbReference type="AlphaFoldDB" id="A0A0U3E5L7"/>
<dbReference type="KEGG" id="mmil:sm9_1509"/>
<dbReference type="PATRIC" id="fig|230361.4.peg.1557"/>
<keyword evidence="2" id="KW-1185">Reference proteome</keyword>
<protein>
    <recommendedName>
        <fullName evidence="3">DUF4868 domain-containing protein</fullName>
    </recommendedName>
</protein>
<proteinExistence type="predicted"/>
<dbReference type="EMBL" id="CP011266">
    <property type="protein sequence ID" value="ALT69287.1"/>
    <property type="molecule type" value="Genomic_DNA"/>
</dbReference>
<dbReference type="Pfam" id="PF16162">
    <property type="entry name" value="KwaB"/>
    <property type="match status" value="1"/>
</dbReference>
<evidence type="ECO:0008006" key="3">
    <source>
        <dbReference type="Google" id="ProtNLM"/>
    </source>
</evidence>
<organism evidence="1 2">
    <name type="scientific">Methanobrevibacter millerae</name>
    <dbReference type="NCBI Taxonomy" id="230361"/>
    <lineage>
        <taxon>Archaea</taxon>
        <taxon>Methanobacteriati</taxon>
        <taxon>Methanobacteriota</taxon>
        <taxon>Methanomada group</taxon>
        <taxon>Methanobacteria</taxon>
        <taxon>Methanobacteriales</taxon>
        <taxon>Methanobacteriaceae</taxon>
        <taxon>Methanobrevibacter</taxon>
    </lineage>
</organism>